<dbReference type="OrthoDB" id="6339779at2759"/>
<dbReference type="PANTHER" id="PTHR21261">
    <property type="entry name" value="BEAT PROTEIN"/>
    <property type="match status" value="1"/>
</dbReference>
<reference evidence="3" key="1">
    <citation type="submission" date="2021-11" db="EMBL/GenBank/DDBJ databases">
        <authorList>
            <person name="Schell T."/>
        </authorList>
    </citation>
    <scope>NUCLEOTIDE SEQUENCE</scope>
    <source>
        <strain evidence="3">M5</strain>
    </source>
</reference>
<feature type="domain" description="Ig-like" evidence="2">
    <location>
        <begin position="1"/>
        <end position="106"/>
    </location>
</feature>
<dbReference type="SUPFAM" id="SSF48726">
    <property type="entry name" value="Immunoglobulin"/>
    <property type="match status" value="1"/>
</dbReference>
<protein>
    <recommendedName>
        <fullName evidence="2">Ig-like domain-containing protein</fullName>
    </recommendedName>
</protein>
<feature type="region of interest" description="Disordered" evidence="1">
    <location>
        <begin position="286"/>
        <end position="323"/>
    </location>
</feature>
<feature type="compositionally biased region" description="Acidic residues" evidence="1">
    <location>
        <begin position="293"/>
        <end position="302"/>
    </location>
</feature>
<dbReference type="Gene3D" id="2.60.40.10">
    <property type="entry name" value="Immunoglobulins"/>
    <property type="match status" value="2"/>
</dbReference>
<dbReference type="SMART" id="SM00409">
    <property type="entry name" value="IG"/>
    <property type="match status" value="1"/>
</dbReference>
<dbReference type="InterPro" id="IPR007110">
    <property type="entry name" value="Ig-like_dom"/>
</dbReference>
<dbReference type="EMBL" id="CAKKLH010000292">
    <property type="protein sequence ID" value="CAH0109583.1"/>
    <property type="molecule type" value="Genomic_DNA"/>
</dbReference>
<feature type="compositionally biased region" description="Polar residues" evidence="1">
    <location>
        <begin position="309"/>
        <end position="323"/>
    </location>
</feature>
<dbReference type="InterPro" id="IPR003599">
    <property type="entry name" value="Ig_sub"/>
</dbReference>
<dbReference type="CDD" id="cd00096">
    <property type="entry name" value="Ig"/>
    <property type="match status" value="1"/>
</dbReference>
<dbReference type="Pfam" id="PF07686">
    <property type="entry name" value="V-set"/>
    <property type="match status" value="1"/>
</dbReference>
<evidence type="ECO:0000313" key="4">
    <source>
        <dbReference type="Proteomes" id="UP000789390"/>
    </source>
</evidence>
<dbReference type="AlphaFoldDB" id="A0A8J2WKD4"/>
<sequence length="423" mass="48535">MVVPSHVEQGSDVTLHCFYNLESDFLLYSIKWYKDSQEFFDYINHNNLTRFIVSSQSNLIIQYDERDKGTVVHLKEVTREAEGRYMCEITIETPIFYTDHREANLTIYEISSSGPLLIGHPKNNLKNGNQLRYTCSFRKSKPKPILSWFVDNKEITGNLDFRYMMEFPPPMDLRTCCGSTMEWWSIESDLTIWPSAAQVEEGICIVSCLIIVLNESIYQRIASISTTSATFRKMLSANHSNDSQISVLDQVSFKKSLYAMDIFGSALISPSVSWAINRNIVTSSNHVKRAHENDDEETSEPDQPERSGKYSNYQTGETPLFSNSSSLRGKFKELFRRVNGSNNEEAQSLLVTSSRPKNNKPIIPRDKIKIAGKRIRKALHQSIKYMAIGMENMGTMIYISTNVPSSVYYSRNNTNYDQTMPYY</sequence>
<keyword evidence="4" id="KW-1185">Reference proteome</keyword>
<comment type="caution">
    <text evidence="3">The sequence shown here is derived from an EMBL/GenBank/DDBJ whole genome shotgun (WGS) entry which is preliminary data.</text>
</comment>
<gene>
    <name evidence="3" type="ORF">DGAL_LOCUS13064</name>
</gene>
<dbReference type="Proteomes" id="UP000789390">
    <property type="component" value="Unassembled WGS sequence"/>
</dbReference>
<dbReference type="PANTHER" id="PTHR21261:SF15">
    <property type="entry name" value="BEATEN PATH IIIA, ISOFORM D-RELATED"/>
    <property type="match status" value="1"/>
</dbReference>
<evidence type="ECO:0000313" key="3">
    <source>
        <dbReference type="EMBL" id="CAH0109583.1"/>
    </source>
</evidence>
<dbReference type="InterPro" id="IPR036179">
    <property type="entry name" value="Ig-like_dom_sf"/>
</dbReference>
<name>A0A8J2WKD4_9CRUS</name>
<dbReference type="InterPro" id="IPR013783">
    <property type="entry name" value="Ig-like_fold"/>
</dbReference>
<evidence type="ECO:0000259" key="2">
    <source>
        <dbReference type="PROSITE" id="PS50835"/>
    </source>
</evidence>
<accession>A0A8J2WKD4</accession>
<proteinExistence type="predicted"/>
<dbReference type="PROSITE" id="PS50835">
    <property type="entry name" value="IG_LIKE"/>
    <property type="match status" value="1"/>
</dbReference>
<dbReference type="InterPro" id="IPR013106">
    <property type="entry name" value="Ig_V-set"/>
</dbReference>
<organism evidence="3 4">
    <name type="scientific">Daphnia galeata</name>
    <dbReference type="NCBI Taxonomy" id="27404"/>
    <lineage>
        <taxon>Eukaryota</taxon>
        <taxon>Metazoa</taxon>
        <taxon>Ecdysozoa</taxon>
        <taxon>Arthropoda</taxon>
        <taxon>Crustacea</taxon>
        <taxon>Branchiopoda</taxon>
        <taxon>Diplostraca</taxon>
        <taxon>Cladocera</taxon>
        <taxon>Anomopoda</taxon>
        <taxon>Daphniidae</taxon>
        <taxon>Daphnia</taxon>
    </lineage>
</organism>
<evidence type="ECO:0000256" key="1">
    <source>
        <dbReference type="SAM" id="MobiDB-lite"/>
    </source>
</evidence>